<dbReference type="AlphaFoldDB" id="A0AAW5RAN9"/>
<organism evidence="1 2">
    <name type="scientific">Acinetobacter junii</name>
    <dbReference type="NCBI Taxonomy" id="40215"/>
    <lineage>
        <taxon>Bacteria</taxon>
        <taxon>Pseudomonadati</taxon>
        <taxon>Pseudomonadota</taxon>
        <taxon>Gammaproteobacteria</taxon>
        <taxon>Moraxellales</taxon>
        <taxon>Moraxellaceae</taxon>
        <taxon>Acinetobacter</taxon>
    </lineage>
</organism>
<dbReference type="EMBL" id="JAHPRE010000039">
    <property type="protein sequence ID" value="MCU4397355.1"/>
    <property type="molecule type" value="Genomic_DNA"/>
</dbReference>
<evidence type="ECO:0000313" key="1">
    <source>
        <dbReference type="EMBL" id="MCU4397355.1"/>
    </source>
</evidence>
<evidence type="ECO:0000313" key="2">
    <source>
        <dbReference type="Proteomes" id="UP001208534"/>
    </source>
</evidence>
<dbReference type="Proteomes" id="UP001208534">
    <property type="component" value="Unassembled WGS sequence"/>
</dbReference>
<protein>
    <submittedName>
        <fullName evidence="1">Carboxypeptidase regulatory-like domain-containing protein</fullName>
    </submittedName>
</protein>
<accession>A0AAW5RAN9</accession>
<reference evidence="1" key="1">
    <citation type="submission" date="2021-06" db="EMBL/GenBank/DDBJ databases">
        <title>Propagation of a rapidly emergent carbapenem-resistant Acinetobacter baumannii lineage by various extra-hospital transmission networks.</title>
        <authorList>
            <person name="Calix J."/>
        </authorList>
    </citation>
    <scope>NUCLEOTIDE SEQUENCE</scope>
    <source>
        <strain evidence="1">WU_MDCI_Aw63</strain>
    </source>
</reference>
<proteinExistence type="predicted"/>
<keyword evidence="1" id="KW-0121">Carboxypeptidase</keyword>
<keyword evidence="1" id="KW-0645">Protease</keyword>
<dbReference type="RefSeq" id="WP_262579062.1">
    <property type="nucleotide sequence ID" value="NZ_JAHPRE010000039.1"/>
</dbReference>
<dbReference type="GO" id="GO:0004180">
    <property type="term" value="F:carboxypeptidase activity"/>
    <property type="evidence" value="ECO:0007669"/>
    <property type="project" value="UniProtKB-KW"/>
</dbReference>
<comment type="caution">
    <text evidence="1">The sequence shown here is derived from an EMBL/GenBank/DDBJ whole genome shotgun (WGS) entry which is preliminary data.</text>
</comment>
<name>A0AAW5RAN9_ACIJU</name>
<keyword evidence="1" id="KW-0378">Hydrolase</keyword>
<gene>
    <name evidence="1" type="ORF">KTH64_10425</name>
</gene>
<sequence length="123" mass="13979">MAIRLFRTFWGGYTADTAKLNERKFKILRLVKPIISTTNTNQGFGRINGTTKKLGVNYTPVPVCLFRRDNRQLLWETVSKVDGSYAFRNIALGLECFVVAFDPNNQYNAVIQDKITPFDGRVG</sequence>